<dbReference type="EMBL" id="JAAGOB010000004">
    <property type="protein sequence ID" value="NED95479.1"/>
    <property type="molecule type" value="Genomic_DNA"/>
</dbReference>
<dbReference type="InterPro" id="IPR011009">
    <property type="entry name" value="Kinase-like_dom_sf"/>
</dbReference>
<comment type="subcellular location">
    <subcellularLocation>
        <location evidence="1">Cell membrane</location>
        <topology evidence="1">Multi-pass membrane protein</topology>
    </subcellularLocation>
</comment>
<dbReference type="GO" id="GO:0015648">
    <property type="term" value="F:lipid-linked peptidoglycan transporter activity"/>
    <property type="evidence" value="ECO:0007669"/>
    <property type="project" value="TreeGrafter"/>
</dbReference>
<feature type="transmembrane region" description="Helical" evidence="9">
    <location>
        <begin position="983"/>
        <end position="1008"/>
    </location>
</feature>
<feature type="transmembrane region" description="Helical" evidence="9">
    <location>
        <begin position="417"/>
        <end position="438"/>
    </location>
</feature>
<feature type="compositionally biased region" description="Polar residues" evidence="8">
    <location>
        <begin position="665"/>
        <end position="674"/>
    </location>
</feature>
<feature type="transmembrane region" description="Helical" evidence="9">
    <location>
        <begin position="257"/>
        <end position="279"/>
    </location>
</feature>
<evidence type="ECO:0000256" key="7">
    <source>
        <dbReference type="ARBA" id="ARBA00023136"/>
    </source>
</evidence>
<dbReference type="SUPFAM" id="SSF56112">
    <property type="entry name" value="Protein kinase-like (PK-like)"/>
    <property type="match status" value="1"/>
</dbReference>
<reference evidence="10 11" key="1">
    <citation type="submission" date="2020-02" db="EMBL/GenBank/DDBJ databases">
        <authorList>
            <person name="Li X.-J."/>
            <person name="Feng X.-M."/>
        </authorList>
    </citation>
    <scope>NUCLEOTIDE SEQUENCE [LARGE SCALE GENOMIC DNA]</scope>
    <source>
        <strain evidence="10 11">CGMCC 4.7225</strain>
    </source>
</reference>
<evidence type="ECO:0000256" key="6">
    <source>
        <dbReference type="ARBA" id="ARBA00022989"/>
    </source>
</evidence>
<feature type="transmembrane region" description="Helical" evidence="9">
    <location>
        <begin position="37"/>
        <end position="55"/>
    </location>
</feature>
<dbReference type="GO" id="GO:0034204">
    <property type="term" value="P:lipid translocation"/>
    <property type="evidence" value="ECO:0007669"/>
    <property type="project" value="TreeGrafter"/>
</dbReference>
<dbReference type="CDD" id="cd13123">
    <property type="entry name" value="MATE_MurJ_like"/>
    <property type="match status" value="1"/>
</dbReference>
<feature type="transmembrane region" description="Helical" evidence="9">
    <location>
        <begin position="444"/>
        <end position="466"/>
    </location>
</feature>
<keyword evidence="6 9" id="KW-1133">Transmembrane helix</keyword>
<keyword evidence="7 9" id="KW-0472">Membrane</keyword>
<comment type="caution">
    <text evidence="10">The sequence shown here is derived from an EMBL/GenBank/DDBJ whole genome shotgun (WGS) entry which is preliminary data.</text>
</comment>
<feature type="transmembrane region" description="Helical" evidence="9">
    <location>
        <begin position="67"/>
        <end position="86"/>
    </location>
</feature>
<evidence type="ECO:0000313" key="11">
    <source>
        <dbReference type="Proteomes" id="UP000469185"/>
    </source>
</evidence>
<evidence type="ECO:0000256" key="9">
    <source>
        <dbReference type="SAM" id="Phobius"/>
    </source>
</evidence>
<keyword evidence="4" id="KW-0133">Cell shape</keyword>
<feature type="transmembrane region" description="Helical" evidence="9">
    <location>
        <begin position="487"/>
        <end position="505"/>
    </location>
</feature>
<feature type="region of interest" description="Disordered" evidence="8">
    <location>
        <begin position="940"/>
        <end position="979"/>
    </location>
</feature>
<gene>
    <name evidence="10" type="primary">murJ</name>
    <name evidence="10" type="ORF">G1H11_09150</name>
</gene>
<dbReference type="AlphaFoldDB" id="A0A6N9YKT1"/>
<accession>A0A6N9YKT1</accession>
<dbReference type="Gene3D" id="2.60.120.260">
    <property type="entry name" value="Galactose-binding domain-like"/>
    <property type="match status" value="1"/>
</dbReference>
<feature type="transmembrane region" description="Helical" evidence="9">
    <location>
        <begin position="184"/>
        <end position="202"/>
    </location>
</feature>
<dbReference type="NCBIfam" id="TIGR01695">
    <property type="entry name" value="murJ_mviN"/>
    <property type="match status" value="1"/>
</dbReference>
<feature type="transmembrane region" description="Helical" evidence="9">
    <location>
        <begin position="384"/>
        <end position="405"/>
    </location>
</feature>
<dbReference type="SUPFAM" id="SSF49785">
    <property type="entry name" value="Galactose-binding domain-like"/>
    <property type="match status" value="1"/>
</dbReference>
<organism evidence="10 11">
    <name type="scientific">Phytoactinopolyspora alkaliphila</name>
    <dbReference type="NCBI Taxonomy" id="1783498"/>
    <lineage>
        <taxon>Bacteria</taxon>
        <taxon>Bacillati</taxon>
        <taxon>Actinomycetota</taxon>
        <taxon>Actinomycetes</taxon>
        <taxon>Jiangellales</taxon>
        <taxon>Jiangellaceae</taxon>
        <taxon>Phytoactinopolyspora</taxon>
    </lineage>
</organism>
<feature type="region of interest" description="Disordered" evidence="8">
    <location>
        <begin position="639"/>
        <end position="678"/>
    </location>
</feature>
<feature type="transmembrane region" description="Helical" evidence="9">
    <location>
        <begin position="106"/>
        <end position="129"/>
    </location>
</feature>
<dbReference type="Pfam" id="PF03023">
    <property type="entry name" value="MurJ"/>
    <property type="match status" value="1"/>
</dbReference>
<evidence type="ECO:0000256" key="3">
    <source>
        <dbReference type="ARBA" id="ARBA00022692"/>
    </source>
</evidence>
<proteinExistence type="predicted"/>
<feature type="transmembrane region" description="Helical" evidence="9">
    <location>
        <begin position="344"/>
        <end position="372"/>
    </location>
</feature>
<evidence type="ECO:0000256" key="8">
    <source>
        <dbReference type="SAM" id="MobiDB-lite"/>
    </source>
</evidence>
<keyword evidence="2" id="KW-1003">Cell membrane</keyword>
<feature type="compositionally biased region" description="Basic and acidic residues" evidence="8">
    <location>
        <begin position="646"/>
        <end position="655"/>
    </location>
</feature>
<keyword evidence="3 9" id="KW-0812">Transmembrane</keyword>
<sequence length="1197" mass="126724">MSRVSASAPGPSGRKQPSILGSSAVMAAGTVVSRLTGFARAAIIAAALGLTVATADVFNVPNVIPNMLYILVGGGILNSVLVPVLVRAIKNDDDGGAAYSQRLYSVAVTVLLVATVVAVLAAPLIIRAIVDSRYLEPDMRPFYDNMVMFARFCLPQIFFYGLYVLIGQILNAKGRFGPMMWAPILNNVVAIGVFATYLIVFGTKPAEAFEMSEMALLGLGSTAGVAAQALILIPVLRKTGFSLKFRTDWRGHGLAEPIRLGLWTFGFVVVNQIAYLFFVNIATSASATGAGGDGAGYTVYANAMLIMMVPHAIITVSLATALLPRLSDLAADGHLDEVKDKLVSAVRVCLAIILPLGALMAVLAFPLTAMIFDYGSAQGQTGMLARTLIALMPGLLAFTVHYLCLRGFYALQDTRTPFFTQLWIAAVMVVWAIGLAVISPHPAVVTITLAAGYSAAYVVGAAVSVVRLQREIGSVAFGPIVQHLVRLVIPTGISAALAWFVWQGWSQLGLLDALPSMAVRLVELAVGGTIGVVSFVALAYAFRIDEVRHAVGMVLAKVRGGTTAEAQTTQGALTEEQLEETAEHPGPIVETGTLSIFRPTFDPDVTVEFFLDETMHGATMHGVPSVSSATAAPVRPSMFTDGSGENGRRDHHLDVDTQPELPLGTRSSMATQTAGRPGTLAGRYRVDELLDDSAGVRSWYGFDSVLQRPVFIQTLATDDARAEAFVTAARRASTIQDPRFLRVLDIGSDDVSYMVREWTPGRSLAGLLSYGPFSTDHASAIGREVADAMAVANGQQLFHRQLGPTLVFLTAEGSIKIAGLETEAVLYGPAEVCQDGTDAPLTDPAGLDAAGVGGVLYACLTAHWPTGAPGGLEPAPRIDGRLASARQARPGVPTALNVVTDRSVGNARKHHAPPLRSPLQIAQELGAGPRTDEFVIVGRSAGPEDRDENGAALQPPYTAVAAGVGGRNGPGRSRRDQRRTSRLNRFLGVVGAALLLVGATLVGLQLMLSAFDSQDPGSEEPSPTQTSTTEDPGTPDPEPDSEPTPLEIVAADYFDPFGGTPENPTQVGDAIDGDLDTSWTTLNYFDPLEQQKDGVGLYVDLGEDRAVTEIQVALFNTDADVELLLAPEGSSSAPDDPDGWNLVHEELDTEDSLTHTLDEAVTTRFVLVWFTRLPVFEDNYRSGIAEVSVLGADSGGS</sequence>
<evidence type="ECO:0000256" key="4">
    <source>
        <dbReference type="ARBA" id="ARBA00022960"/>
    </source>
</evidence>
<dbReference type="GO" id="GO:0005886">
    <property type="term" value="C:plasma membrane"/>
    <property type="evidence" value="ECO:0007669"/>
    <property type="project" value="UniProtKB-SubCell"/>
</dbReference>
<dbReference type="GO" id="GO:0009252">
    <property type="term" value="P:peptidoglycan biosynthetic process"/>
    <property type="evidence" value="ECO:0007669"/>
    <property type="project" value="UniProtKB-KW"/>
</dbReference>
<dbReference type="PANTHER" id="PTHR47019">
    <property type="entry name" value="LIPID II FLIPPASE MURJ"/>
    <property type="match status" value="1"/>
</dbReference>
<dbReference type="CDD" id="cd13973">
    <property type="entry name" value="PK_MviN-like"/>
    <property type="match status" value="1"/>
</dbReference>
<name>A0A6N9YKT1_9ACTN</name>
<feature type="transmembrane region" description="Helical" evidence="9">
    <location>
        <begin position="149"/>
        <end position="172"/>
    </location>
</feature>
<feature type="transmembrane region" description="Helical" evidence="9">
    <location>
        <begin position="517"/>
        <end position="542"/>
    </location>
</feature>
<dbReference type="InterPro" id="IPR051050">
    <property type="entry name" value="Lipid_II_flippase_MurJ/MviN"/>
</dbReference>
<dbReference type="PANTHER" id="PTHR47019:SF1">
    <property type="entry name" value="LIPID II FLIPPASE MURJ"/>
    <property type="match status" value="1"/>
</dbReference>
<evidence type="ECO:0000313" key="10">
    <source>
        <dbReference type="EMBL" id="NED95479.1"/>
    </source>
</evidence>
<dbReference type="Gene3D" id="1.10.510.10">
    <property type="entry name" value="Transferase(Phosphotransferase) domain 1"/>
    <property type="match status" value="1"/>
</dbReference>
<dbReference type="GO" id="GO:0008360">
    <property type="term" value="P:regulation of cell shape"/>
    <property type="evidence" value="ECO:0007669"/>
    <property type="project" value="UniProtKB-KW"/>
</dbReference>
<feature type="region of interest" description="Disordered" evidence="8">
    <location>
        <begin position="1012"/>
        <end position="1044"/>
    </location>
</feature>
<protein>
    <submittedName>
        <fullName evidence="10">Murein biosynthesis integral membrane protein MurJ</fullName>
    </submittedName>
</protein>
<evidence type="ECO:0000256" key="5">
    <source>
        <dbReference type="ARBA" id="ARBA00022984"/>
    </source>
</evidence>
<evidence type="ECO:0000256" key="1">
    <source>
        <dbReference type="ARBA" id="ARBA00004651"/>
    </source>
</evidence>
<evidence type="ECO:0000256" key="2">
    <source>
        <dbReference type="ARBA" id="ARBA00022475"/>
    </source>
</evidence>
<dbReference type="RefSeq" id="WP_163818251.1">
    <property type="nucleotide sequence ID" value="NZ_JAAGOB010000004.1"/>
</dbReference>
<dbReference type="InterPro" id="IPR008979">
    <property type="entry name" value="Galactose-bd-like_sf"/>
</dbReference>
<feature type="transmembrane region" description="Helical" evidence="9">
    <location>
        <begin position="214"/>
        <end position="236"/>
    </location>
</feature>
<keyword evidence="11" id="KW-1185">Reference proteome</keyword>
<dbReference type="InterPro" id="IPR004268">
    <property type="entry name" value="MurJ"/>
</dbReference>
<dbReference type="Proteomes" id="UP000469185">
    <property type="component" value="Unassembled WGS sequence"/>
</dbReference>
<dbReference type="PRINTS" id="PR01806">
    <property type="entry name" value="VIRFACTRMVIN"/>
</dbReference>
<keyword evidence="5" id="KW-0573">Peptidoglycan synthesis</keyword>
<feature type="compositionally biased region" description="Low complexity" evidence="8">
    <location>
        <begin position="1019"/>
        <end position="1032"/>
    </location>
</feature>